<proteinExistence type="predicted"/>
<sequence>MCAWDPPTFHEQALLLPTSPDACAAPRRDTCQHRRTLLTP</sequence>
<reference evidence="1" key="1">
    <citation type="submission" date="2014-09" db="EMBL/GenBank/DDBJ databases">
        <authorList>
            <person name="Magalhaes I.L.F."/>
            <person name="Oliveira U."/>
            <person name="Santos F.R."/>
            <person name="Vidigal T.H.D.A."/>
            <person name="Brescovit A.D."/>
            <person name="Santos A.J."/>
        </authorList>
    </citation>
    <scope>NUCLEOTIDE SEQUENCE</scope>
    <source>
        <tissue evidence="1">Shoot tissue taken approximately 20 cm above the soil surface</tissue>
    </source>
</reference>
<accession>A0A0A9EMG1</accession>
<organism evidence="1">
    <name type="scientific">Arundo donax</name>
    <name type="common">Giant reed</name>
    <name type="synonym">Donax arundinaceus</name>
    <dbReference type="NCBI Taxonomy" id="35708"/>
    <lineage>
        <taxon>Eukaryota</taxon>
        <taxon>Viridiplantae</taxon>
        <taxon>Streptophyta</taxon>
        <taxon>Embryophyta</taxon>
        <taxon>Tracheophyta</taxon>
        <taxon>Spermatophyta</taxon>
        <taxon>Magnoliopsida</taxon>
        <taxon>Liliopsida</taxon>
        <taxon>Poales</taxon>
        <taxon>Poaceae</taxon>
        <taxon>PACMAD clade</taxon>
        <taxon>Arundinoideae</taxon>
        <taxon>Arundineae</taxon>
        <taxon>Arundo</taxon>
    </lineage>
</organism>
<dbReference type="AlphaFoldDB" id="A0A0A9EMG1"/>
<protein>
    <submittedName>
        <fullName evidence="1">Uncharacterized protein</fullName>
    </submittedName>
</protein>
<name>A0A0A9EMG1_ARUDO</name>
<dbReference type="EMBL" id="GBRH01197732">
    <property type="protein sequence ID" value="JAE00164.1"/>
    <property type="molecule type" value="Transcribed_RNA"/>
</dbReference>
<reference evidence="1" key="2">
    <citation type="journal article" date="2015" name="Data Brief">
        <title>Shoot transcriptome of the giant reed, Arundo donax.</title>
        <authorList>
            <person name="Barrero R.A."/>
            <person name="Guerrero F.D."/>
            <person name="Moolhuijzen P."/>
            <person name="Goolsby J.A."/>
            <person name="Tidwell J."/>
            <person name="Bellgard S.E."/>
            <person name="Bellgard M.I."/>
        </authorList>
    </citation>
    <scope>NUCLEOTIDE SEQUENCE</scope>
    <source>
        <tissue evidence="1">Shoot tissue taken approximately 20 cm above the soil surface</tissue>
    </source>
</reference>
<evidence type="ECO:0000313" key="1">
    <source>
        <dbReference type="EMBL" id="JAE00164.1"/>
    </source>
</evidence>